<dbReference type="InterPro" id="IPR000595">
    <property type="entry name" value="cNMP-bd_dom"/>
</dbReference>
<keyword evidence="15" id="KW-1185">Reference proteome</keyword>
<keyword evidence="6" id="KW-0114">cAMP</keyword>
<organism evidence="14 15">
    <name type="scientific">Ruania alba</name>
    <dbReference type="NCBI Taxonomy" id="648782"/>
    <lineage>
        <taxon>Bacteria</taxon>
        <taxon>Bacillati</taxon>
        <taxon>Actinomycetota</taxon>
        <taxon>Actinomycetes</taxon>
        <taxon>Micrococcales</taxon>
        <taxon>Ruaniaceae</taxon>
        <taxon>Ruania</taxon>
    </lineage>
</organism>
<evidence type="ECO:0000256" key="6">
    <source>
        <dbReference type="ARBA" id="ARBA00023149"/>
    </source>
</evidence>
<dbReference type="OrthoDB" id="892842at2"/>
<dbReference type="FunFam" id="1.10.10.10:FF:000019">
    <property type="entry name" value="Crp/Fnr family transcriptional regulator"/>
    <property type="match status" value="1"/>
</dbReference>
<evidence type="ECO:0000313" key="14">
    <source>
        <dbReference type="EMBL" id="SEE90946.1"/>
    </source>
</evidence>
<keyword evidence="4" id="KW-0805">Transcription regulation</keyword>
<dbReference type="RefSeq" id="WP_089774299.1">
    <property type="nucleotide sequence ID" value="NZ_FNTX01000002.1"/>
</dbReference>
<keyword evidence="3" id="KW-0547">Nucleotide-binding</keyword>
<dbReference type="PROSITE" id="PS51063">
    <property type="entry name" value="HTH_CRP_2"/>
    <property type="match status" value="1"/>
</dbReference>
<dbReference type="Gene3D" id="2.60.120.10">
    <property type="entry name" value="Jelly Rolls"/>
    <property type="match status" value="1"/>
</dbReference>
<dbReference type="InterPro" id="IPR050397">
    <property type="entry name" value="Env_Response_Regulators"/>
</dbReference>
<dbReference type="Pfam" id="PF13545">
    <property type="entry name" value="HTH_Crp_2"/>
    <property type="match status" value="1"/>
</dbReference>
<dbReference type="InterPro" id="IPR018488">
    <property type="entry name" value="cNMP-bd_CS"/>
</dbReference>
<dbReference type="GO" id="GO:0016301">
    <property type="term" value="F:kinase activity"/>
    <property type="evidence" value="ECO:0007669"/>
    <property type="project" value="UniProtKB-KW"/>
</dbReference>
<feature type="domain" description="HTH crp-type" evidence="13">
    <location>
        <begin position="145"/>
        <end position="218"/>
    </location>
</feature>
<dbReference type="SMART" id="SM00419">
    <property type="entry name" value="HTH_CRP"/>
    <property type="match status" value="1"/>
</dbReference>
<dbReference type="PROSITE" id="PS00889">
    <property type="entry name" value="CNMP_BINDING_2"/>
    <property type="match status" value="1"/>
</dbReference>
<keyword evidence="1" id="KW-0678">Repressor</keyword>
<evidence type="ECO:0000256" key="10">
    <source>
        <dbReference type="ARBA" id="ARBA00033082"/>
    </source>
</evidence>
<keyword evidence="5" id="KW-0238">DNA-binding</keyword>
<dbReference type="Proteomes" id="UP000199220">
    <property type="component" value="Unassembled WGS sequence"/>
</dbReference>
<evidence type="ECO:0000256" key="3">
    <source>
        <dbReference type="ARBA" id="ARBA00022741"/>
    </source>
</evidence>
<dbReference type="Pfam" id="PF00027">
    <property type="entry name" value="cNMP_binding"/>
    <property type="match status" value="1"/>
</dbReference>
<evidence type="ECO:0000256" key="2">
    <source>
        <dbReference type="ARBA" id="ARBA00022566"/>
    </source>
</evidence>
<dbReference type="FunFam" id="2.60.120.10:FF:000003">
    <property type="entry name" value="Crp/Fnr family transcriptional regulator"/>
    <property type="match status" value="1"/>
</dbReference>
<dbReference type="SMART" id="SM00100">
    <property type="entry name" value="cNMP"/>
    <property type="match status" value="1"/>
</dbReference>
<keyword evidence="14" id="KW-0808">Transferase</keyword>
<dbReference type="InterPro" id="IPR036388">
    <property type="entry name" value="WH-like_DNA-bd_sf"/>
</dbReference>
<dbReference type="Gene3D" id="1.10.10.10">
    <property type="entry name" value="Winged helix-like DNA-binding domain superfamily/Winged helix DNA-binding domain"/>
    <property type="match status" value="1"/>
</dbReference>
<dbReference type="AlphaFoldDB" id="A0A1H5MNQ6"/>
<dbReference type="SUPFAM" id="SSF51206">
    <property type="entry name" value="cAMP-binding domain-like"/>
    <property type="match status" value="1"/>
</dbReference>
<dbReference type="GO" id="GO:0003700">
    <property type="term" value="F:DNA-binding transcription factor activity"/>
    <property type="evidence" value="ECO:0007669"/>
    <property type="project" value="UniProtKB-ARBA"/>
</dbReference>
<reference evidence="15" key="1">
    <citation type="submission" date="2016-10" db="EMBL/GenBank/DDBJ databases">
        <authorList>
            <person name="Varghese N."/>
            <person name="Submissions S."/>
        </authorList>
    </citation>
    <scope>NUCLEOTIDE SEQUENCE [LARGE SCALE GENOMIC DNA]</scope>
    <source>
        <strain evidence="15">DSM 21368</strain>
    </source>
</reference>
<dbReference type="PANTHER" id="PTHR24567">
    <property type="entry name" value="CRP FAMILY TRANSCRIPTIONAL REGULATORY PROTEIN"/>
    <property type="match status" value="1"/>
</dbReference>
<accession>A0A1H5MNQ6</accession>
<protein>
    <recommendedName>
        <fullName evidence="11">CRP-like cAMP-activated global transcriptional regulator</fullName>
    </recommendedName>
    <alternativeName>
        <fullName evidence="10">cAMP receptor protein</fullName>
    </alternativeName>
    <alternativeName>
        <fullName evidence="9">cAMP regulatory protein</fullName>
    </alternativeName>
</protein>
<evidence type="ECO:0000256" key="4">
    <source>
        <dbReference type="ARBA" id="ARBA00023015"/>
    </source>
</evidence>
<sequence length="225" mass="24911">MDEAVVRSAPLFAELSDESYRAVRERTTELTFRRGEEIFHEGSAGDRLYVIGSGKVKLGHMAPDGREHLLAILGPGEILGEVSLYDPGKRTATATALATTELVELSHQGLLQILDARPEVSQHLLRSLALRLRQTNDKVADLIFSDVPGRVSKALLDLGRRFGERTDSGLRVTHDLTQEELAQLVGATRETVNKALAEFSNRGWIQLQGRTVVLVDIDRLTHRAR</sequence>
<feature type="domain" description="Cyclic nucleotide-binding" evidence="12">
    <location>
        <begin position="11"/>
        <end position="131"/>
    </location>
</feature>
<dbReference type="InterPro" id="IPR018490">
    <property type="entry name" value="cNMP-bd_dom_sf"/>
</dbReference>
<dbReference type="GO" id="GO:0030552">
    <property type="term" value="F:cAMP binding"/>
    <property type="evidence" value="ECO:0007669"/>
    <property type="project" value="UniProtKB-KW"/>
</dbReference>
<evidence type="ECO:0000256" key="5">
    <source>
        <dbReference type="ARBA" id="ARBA00023125"/>
    </source>
</evidence>
<evidence type="ECO:0000256" key="7">
    <source>
        <dbReference type="ARBA" id="ARBA00023159"/>
    </source>
</evidence>
<dbReference type="SUPFAM" id="SSF46785">
    <property type="entry name" value="Winged helix' DNA-binding domain"/>
    <property type="match status" value="1"/>
</dbReference>
<keyword evidence="8" id="KW-0804">Transcription</keyword>
<dbReference type="GO" id="GO:0003677">
    <property type="term" value="F:DNA binding"/>
    <property type="evidence" value="ECO:0007669"/>
    <property type="project" value="UniProtKB-KW"/>
</dbReference>
<dbReference type="STRING" id="648782.SAMN04488554_3523"/>
<evidence type="ECO:0000259" key="12">
    <source>
        <dbReference type="PROSITE" id="PS50042"/>
    </source>
</evidence>
<evidence type="ECO:0000256" key="11">
    <source>
        <dbReference type="ARBA" id="ARBA00068047"/>
    </source>
</evidence>
<evidence type="ECO:0000259" key="13">
    <source>
        <dbReference type="PROSITE" id="PS51063"/>
    </source>
</evidence>
<evidence type="ECO:0000256" key="1">
    <source>
        <dbReference type="ARBA" id="ARBA00022491"/>
    </source>
</evidence>
<dbReference type="PANTHER" id="PTHR24567:SF74">
    <property type="entry name" value="HTH-TYPE TRANSCRIPTIONAL REGULATOR ARCR"/>
    <property type="match status" value="1"/>
</dbReference>
<dbReference type="GO" id="GO:0005829">
    <property type="term" value="C:cytosol"/>
    <property type="evidence" value="ECO:0007669"/>
    <property type="project" value="TreeGrafter"/>
</dbReference>
<evidence type="ECO:0000256" key="9">
    <source>
        <dbReference type="ARBA" id="ARBA00029868"/>
    </source>
</evidence>
<evidence type="ECO:0000256" key="8">
    <source>
        <dbReference type="ARBA" id="ARBA00023163"/>
    </source>
</evidence>
<name>A0A1H5MNQ6_9MICO</name>
<keyword evidence="7" id="KW-0010">Activator</keyword>
<dbReference type="GO" id="GO:0045893">
    <property type="term" value="P:positive regulation of DNA-templated transcription"/>
    <property type="evidence" value="ECO:0007669"/>
    <property type="project" value="UniProtKB-ARBA"/>
</dbReference>
<dbReference type="InterPro" id="IPR036390">
    <property type="entry name" value="WH_DNA-bd_sf"/>
</dbReference>
<evidence type="ECO:0000313" key="15">
    <source>
        <dbReference type="Proteomes" id="UP000199220"/>
    </source>
</evidence>
<dbReference type="CDD" id="cd00038">
    <property type="entry name" value="CAP_ED"/>
    <property type="match status" value="1"/>
</dbReference>
<keyword evidence="14" id="KW-0418">Kinase</keyword>
<proteinExistence type="predicted"/>
<gene>
    <name evidence="14" type="ORF">SAMN04488554_3523</name>
</gene>
<dbReference type="PROSITE" id="PS50042">
    <property type="entry name" value="CNMP_BINDING_3"/>
    <property type="match status" value="1"/>
</dbReference>
<dbReference type="InterPro" id="IPR012318">
    <property type="entry name" value="HTH_CRP"/>
</dbReference>
<keyword evidence="2" id="KW-0116">cAMP-binding</keyword>
<dbReference type="EMBL" id="FNTX01000002">
    <property type="protein sequence ID" value="SEE90946.1"/>
    <property type="molecule type" value="Genomic_DNA"/>
</dbReference>
<dbReference type="InterPro" id="IPR014710">
    <property type="entry name" value="RmlC-like_jellyroll"/>
</dbReference>
<dbReference type="GO" id="GO:0045892">
    <property type="term" value="P:negative regulation of DNA-templated transcription"/>
    <property type="evidence" value="ECO:0007669"/>
    <property type="project" value="UniProtKB-ARBA"/>
</dbReference>